<proteinExistence type="predicted"/>
<comment type="caution">
    <text evidence="1">The sequence shown here is derived from an EMBL/GenBank/DDBJ whole genome shotgun (WGS) entry which is preliminary data.</text>
</comment>
<organism evidence="1 2">
    <name type="scientific">Neophaeococcomyces mojaviensis</name>
    <dbReference type="NCBI Taxonomy" id="3383035"/>
    <lineage>
        <taxon>Eukaryota</taxon>
        <taxon>Fungi</taxon>
        <taxon>Dikarya</taxon>
        <taxon>Ascomycota</taxon>
        <taxon>Pezizomycotina</taxon>
        <taxon>Eurotiomycetes</taxon>
        <taxon>Chaetothyriomycetidae</taxon>
        <taxon>Chaetothyriales</taxon>
        <taxon>Chaetothyriales incertae sedis</taxon>
        <taxon>Neophaeococcomyces</taxon>
    </lineage>
</organism>
<dbReference type="Proteomes" id="UP001172386">
    <property type="component" value="Unassembled WGS sequence"/>
</dbReference>
<keyword evidence="2" id="KW-1185">Reference proteome</keyword>
<dbReference type="EMBL" id="JAPDRQ010000332">
    <property type="protein sequence ID" value="KAJ9650541.1"/>
    <property type="molecule type" value="Genomic_DNA"/>
</dbReference>
<name>A0ACC2ZST7_9EURO</name>
<evidence type="ECO:0000313" key="2">
    <source>
        <dbReference type="Proteomes" id="UP001172386"/>
    </source>
</evidence>
<sequence>MTELKPPSPAMLDRYQGDDVKPLYTGRVRVSGGQAQHGRASGVVRSDDGALAVDLRLPPELGGPGGGTNPEQLLAASYAGCFHGAMVLVAARAGLLLHNPSIEVAVTFARDPADGLYLLSAEIVVHLPGMDENLACELVRNTERVCPYAKMFHRGVSHVVHVRVGPQAPPLHARLREGPGPDVYTARPYSATTQLGYDGGAGNLAGGAGDAMDMQAGGGFDPPAKIDSQELTFHWLYQRVQGLVEHSIYPKAGRVETWAFRIGVGAAIIGILIGQLPDRWLPVGAVLQVVVACLAIEVGGFIVGGVLAARRGIRQFSQPRLSHAREMDEDFAHWQSVVTELRGFPRVQRERRLKFVSTLRTNMIERMGMMYGGLQRLGPFPLLIALYLQFRGWKWGDWTGAFDVGLLGALLIFAMVLLYLLGWMLIGHHTRLDTYVALLEGSIHEPEPSQPTRL</sequence>
<gene>
    <name evidence="1" type="ORF">H2198_010156</name>
</gene>
<accession>A0ACC2ZST7</accession>
<reference evidence="1" key="1">
    <citation type="submission" date="2022-10" db="EMBL/GenBank/DDBJ databases">
        <title>Culturing micro-colonial fungi from biological soil crusts in the Mojave desert and describing Neophaeococcomyces mojavensis, and introducing the new genera and species Taxawa tesnikishii.</title>
        <authorList>
            <person name="Kurbessoian T."/>
            <person name="Stajich J.E."/>
        </authorList>
    </citation>
    <scope>NUCLEOTIDE SEQUENCE</scope>
    <source>
        <strain evidence="1">JES_112</strain>
    </source>
</reference>
<protein>
    <submittedName>
        <fullName evidence="1">Uncharacterized protein</fullName>
    </submittedName>
</protein>
<evidence type="ECO:0000313" key="1">
    <source>
        <dbReference type="EMBL" id="KAJ9650541.1"/>
    </source>
</evidence>